<feature type="compositionally biased region" description="Polar residues" evidence="1">
    <location>
        <begin position="148"/>
        <end position="170"/>
    </location>
</feature>
<feature type="region of interest" description="Disordered" evidence="1">
    <location>
        <begin position="336"/>
        <end position="361"/>
    </location>
</feature>
<reference evidence="6" key="2">
    <citation type="submission" date="2010-04" db="EMBL/GenBank/DDBJ databases">
        <authorList>
            <person name="Buell R."/>
            <person name="Hamilton J."/>
            <person name="Hostetler J."/>
        </authorList>
    </citation>
    <scope>NUCLEOTIDE SEQUENCE [LARGE SCALE GENOMIC DNA]</scope>
    <source>
        <strain evidence="6">DAOM:BR144</strain>
    </source>
</reference>
<reference evidence="6" key="1">
    <citation type="journal article" date="2010" name="Genome Biol.">
        <title>Genome sequence of the necrotrophic plant pathogen Pythium ultimum reveals original pathogenicity mechanisms and effector repertoire.</title>
        <authorList>
            <person name="Levesque C.A."/>
            <person name="Brouwer H."/>
            <person name="Cano L."/>
            <person name="Hamilton J.P."/>
            <person name="Holt C."/>
            <person name="Huitema E."/>
            <person name="Raffaele S."/>
            <person name="Robideau G.P."/>
            <person name="Thines M."/>
            <person name="Win J."/>
            <person name="Zerillo M.M."/>
            <person name="Beakes G.W."/>
            <person name="Boore J.L."/>
            <person name="Busam D."/>
            <person name="Dumas B."/>
            <person name="Ferriera S."/>
            <person name="Fuerstenberg S.I."/>
            <person name="Gachon C.M."/>
            <person name="Gaulin E."/>
            <person name="Govers F."/>
            <person name="Grenville-Briggs L."/>
            <person name="Horner N."/>
            <person name="Hostetler J."/>
            <person name="Jiang R.H."/>
            <person name="Johnson J."/>
            <person name="Krajaejun T."/>
            <person name="Lin H."/>
            <person name="Meijer H.J."/>
            <person name="Moore B."/>
            <person name="Morris P."/>
            <person name="Phuntmart V."/>
            <person name="Puiu D."/>
            <person name="Shetty J."/>
            <person name="Stajich J.E."/>
            <person name="Tripathy S."/>
            <person name="Wawra S."/>
            <person name="van West P."/>
            <person name="Whitty B.R."/>
            <person name="Coutinho P.M."/>
            <person name="Henrissat B."/>
            <person name="Martin F."/>
            <person name="Thomas P.D."/>
            <person name="Tyler B.M."/>
            <person name="De Vries R.P."/>
            <person name="Kamoun S."/>
            <person name="Yandell M."/>
            <person name="Tisserat N."/>
            <person name="Buell C.R."/>
        </authorList>
    </citation>
    <scope>NUCLEOTIDE SEQUENCE</scope>
    <source>
        <strain evidence="6">DAOM:BR144</strain>
    </source>
</reference>
<evidence type="ECO:0008006" key="7">
    <source>
        <dbReference type="Google" id="ProtNLM"/>
    </source>
</evidence>
<dbReference type="SUPFAM" id="SSF48371">
    <property type="entry name" value="ARM repeat"/>
    <property type="match status" value="1"/>
</dbReference>
<dbReference type="VEuPathDB" id="FungiDB:PYU1_G001241"/>
<evidence type="ECO:0000259" key="2">
    <source>
        <dbReference type="Pfam" id="PF09324"/>
    </source>
</evidence>
<feature type="compositionally biased region" description="Low complexity" evidence="1">
    <location>
        <begin position="1178"/>
        <end position="1195"/>
    </location>
</feature>
<evidence type="ECO:0000313" key="5">
    <source>
        <dbReference type="EnsemblProtists" id="PYU1_T001241"/>
    </source>
</evidence>
<feature type="domain" description="Mon2/Sec7/BIG1-like HDS" evidence="2">
    <location>
        <begin position="973"/>
        <end position="1038"/>
    </location>
</feature>
<feature type="compositionally biased region" description="Low complexity" evidence="1">
    <location>
        <begin position="339"/>
        <end position="361"/>
    </location>
</feature>
<organism evidence="5 6">
    <name type="scientific">Globisporangium ultimum (strain ATCC 200006 / CBS 805.95 / DAOM BR144)</name>
    <name type="common">Pythium ultimum</name>
    <dbReference type="NCBI Taxonomy" id="431595"/>
    <lineage>
        <taxon>Eukaryota</taxon>
        <taxon>Sar</taxon>
        <taxon>Stramenopiles</taxon>
        <taxon>Oomycota</taxon>
        <taxon>Peronosporomycetes</taxon>
        <taxon>Pythiales</taxon>
        <taxon>Pythiaceae</taxon>
        <taxon>Globisporangium</taxon>
    </lineage>
</organism>
<feature type="compositionally biased region" description="Polar residues" evidence="1">
    <location>
        <begin position="819"/>
        <end position="834"/>
    </location>
</feature>
<sequence length="1792" mass="194316">MDFLRLIGDDLQALRSETRKKYPVVREAIDKAAETLPYLQKQYAALLRASADGATAPGPGHPIFKSEAILRPFLLACNHTNASHKIIILALVSIQRLVSWDAIEQSSVGSILRVLQIQAEKNTHTDVQVKLLQTLLQLVTLGYEEKNGSGSASATHQQQTDAARTNSGGRASSGPLSGLTLHINGEPPAQPVAAAPVEAENALVGNEDLVMQAIWICIHLHGASSGANSVVGNTAAMTIRQVVSLAFGKVHKSPEAKHVGVLVFQELCFMSREESGVWLKRTAISPMSAALGVELLETILVSHTRLFRDDTEFHAVLQQHVGSLIQSTLELGCGDKHATSSTSGGSSSSSSNNSSSNSNSSNGPFFPLLVRVMRLASIVLCNFSDMLPNECTVIFRSLLEIVATGAYYQPGSAKSPSHAKIMAHDVKAFLSHSGTSSNNLTAASSAGAGSVSFVTWPVLLSLEVLNRVCLEPNMVAAITQYPDGVILSIARTISSVITTSPPADFKLLSTDALVSSRSGLEFLNEQDSPALQPFFSAIRVAITCQSNLIASIFDLSRIVVEPPACAALGDHCVSSIAPYLIHSSNAIMRYCREVELITMSLKSYHVLATIASRLRANMEPQASLEEVSRKMDDVVISCLKALCAFSFPLPDHIKSNSKGSVSNGSSSGGGGSLDQSSDDTSGGGAGEEGETCQVIISWREVHAMKALFGAAHIMEEELTEIEWCTLLEGFEIVVGLTDSKLKNGQNKIPTKNYRISAFRVEDEDVEQQLVMLGNSIVEFFQDALKLSSHALRKLLAAVRKVCWDQVGLPLPDRDADNVKPTSGNGASSNVGSKNDATATTAADLPALPNSHHMKIYQNYLGVGLTGSGTFMPCFALRMLTQLASSSKRCFEEVMKELVLMSTFVPQVSSSSQFPQLTQFQAFTTDNILQLMQNALQNVINSLSPTSKAPNQRTLAEIEAYARENPPAPHVFDQEELFQPLSKLMRSDMKDRALVGILDLLNSCGHLVNTGWPLVLGAIQEACEVGDSKTQVVAFKCLRLIVDDLLAAMPMSYLPNCVRCIGRFACCAKDVNISLTAVNELWSVADIIGKQKPRPQQQQTIGDMSSGGGGELWICVFGELSYVALDDRTEVRNSAINTLFGTAVTYGAQFELKEWQMFIDATVLPLASKLNQARSTNASTTVSTASSSHSETTTKSGGYVMHHSRDSAEKQWDESRVLMLTGISRVLQTNWHYLLGHSTWFAGVWKQLLSHVAQNAERGMSKEVVLASVNTLQTLLQVSSAADFDQIAQSAPVRAGAGMRVVGGALVASSVTSSPTQPGSKRPVAAPVSRDPVLWEDAFDQLLRLCNDRCHPDTTGQKINPIVWKEDEEQEIASSVVSVLVTLYTQAKDHEFKDERNVQRLLDVFEVLVMRHVLCNDAEVKSIANITTNSLQSRVLNAFEECSSFASHPQVHTRMLDQLVKYVDLSTTKELVFFTRHALTSLAKLYASVCSEARRDRFLEVLFCIQPFLKVDADESSSTSSSSPGKPLSATQKAASQLWKHALRVLLVLESHGLASVRLHQSCWRPLLATINLFLQPGSGTLPSYVQSEEDEVLVLSVLECMVDSIIALLSNNSEIKMEAGPQYTEFSSELMGLLCSGVDAPKHNKQFIKCCVRQLATLGIQQGDDDLSKLAQLKLVNCCSTALHHFATLEASTSPSTLSTPPSPPEDNSQDSSNFAAARERIVILLGSASEVGMSPRRILELFPALCMCITSSDLEVRRLIQRLLLAGHVSEYCLDILDKAEQREVNNGQQP</sequence>
<dbReference type="InterPro" id="IPR032817">
    <property type="entry name" value="Mon2_C"/>
</dbReference>
<evidence type="ECO:0000259" key="3">
    <source>
        <dbReference type="Pfam" id="PF16206"/>
    </source>
</evidence>
<feature type="region of interest" description="Disordered" evidence="1">
    <location>
        <begin position="813"/>
        <end position="835"/>
    </location>
</feature>
<feature type="region of interest" description="Disordered" evidence="1">
    <location>
        <begin position="1693"/>
        <end position="1713"/>
    </location>
</feature>
<dbReference type="eggNOG" id="KOG1848">
    <property type="taxonomic scope" value="Eukaryota"/>
</dbReference>
<feature type="domain" description="Mon2 C-terminal" evidence="3">
    <location>
        <begin position="1043"/>
        <end position="1303"/>
    </location>
</feature>
<dbReference type="Proteomes" id="UP000019132">
    <property type="component" value="Unassembled WGS sequence"/>
</dbReference>
<dbReference type="InterPro" id="IPR032629">
    <property type="entry name" value="DCB_dom"/>
</dbReference>
<evidence type="ECO:0000313" key="6">
    <source>
        <dbReference type="Proteomes" id="UP000019132"/>
    </source>
</evidence>
<proteinExistence type="predicted"/>
<feature type="region of interest" description="Disordered" evidence="1">
    <location>
        <begin position="147"/>
        <end position="182"/>
    </location>
</feature>
<dbReference type="EnsemblProtists" id="PYU1_T001241">
    <property type="protein sequence ID" value="PYU1_T001241"/>
    <property type="gene ID" value="PYU1_G001241"/>
</dbReference>
<dbReference type="Pfam" id="PF16206">
    <property type="entry name" value="Mon2_C"/>
    <property type="match status" value="1"/>
</dbReference>
<protein>
    <recommendedName>
        <fullName evidence="7">Protein MON2 homolog</fullName>
    </recommendedName>
</protein>
<dbReference type="InterPro" id="IPR015403">
    <property type="entry name" value="Mon2/Sec7/BIG1-like_HDS"/>
</dbReference>
<dbReference type="HOGENOM" id="CLU_242288_0_0_1"/>
<dbReference type="EMBL" id="GL376626">
    <property type="status" value="NOT_ANNOTATED_CDS"/>
    <property type="molecule type" value="Genomic_DNA"/>
</dbReference>
<feature type="region of interest" description="Disordered" evidence="1">
    <location>
        <begin position="1178"/>
        <end position="1204"/>
    </location>
</feature>
<dbReference type="Pfam" id="PF09324">
    <property type="entry name" value="Sec7-like_HDS"/>
    <property type="match status" value="1"/>
</dbReference>
<keyword evidence="6" id="KW-1185">Reference proteome</keyword>
<evidence type="ECO:0000259" key="4">
    <source>
        <dbReference type="Pfam" id="PF16213"/>
    </source>
</evidence>
<accession>K3W8F0</accession>
<dbReference type="Pfam" id="PF16213">
    <property type="entry name" value="DCB"/>
    <property type="match status" value="1"/>
</dbReference>
<feature type="domain" description="Mon2/Sec7/BIG1-like dimerisation and cyclophilin-binding" evidence="4">
    <location>
        <begin position="3"/>
        <end position="140"/>
    </location>
</feature>
<dbReference type="STRING" id="431595.K3W8F0"/>
<dbReference type="OMA" id="AWRLCLN"/>
<dbReference type="InterPro" id="IPR016024">
    <property type="entry name" value="ARM-type_fold"/>
</dbReference>
<name>K3W8F0_GLOUD</name>
<dbReference type="InParanoid" id="K3W8F0"/>
<feature type="region of interest" description="Disordered" evidence="1">
    <location>
        <begin position="657"/>
        <end position="688"/>
    </location>
</feature>
<evidence type="ECO:0000256" key="1">
    <source>
        <dbReference type="SAM" id="MobiDB-lite"/>
    </source>
</evidence>
<reference evidence="5" key="3">
    <citation type="submission" date="2015-02" db="UniProtKB">
        <authorList>
            <consortium name="EnsemblProtists"/>
        </authorList>
    </citation>
    <scope>IDENTIFICATION</scope>
    <source>
        <strain evidence="5">DAOM BR144</strain>
    </source>
</reference>